<organism evidence="2 3">
    <name type="scientific">Xiashengella succiniciproducens</name>
    <dbReference type="NCBI Taxonomy" id="2949635"/>
    <lineage>
        <taxon>Bacteria</taxon>
        <taxon>Pseudomonadati</taxon>
        <taxon>Bacteroidota</taxon>
        <taxon>Bacteroidia</taxon>
        <taxon>Marinilabiliales</taxon>
        <taxon>Marinilabiliaceae</taxon>
        <taxon>Xiashengella</taxon>
    </lineage>
</organism>
<protein>
    <recommendedName>
        <fullName evidence="4">Outer membrane protein beta-barrel domain-containing protein</fullName>
    </recommendedName>
</protein>
<keyword evidence="3" id="KW-1185">Reference proteome</keyword>
<gene>
    <name evidence="2" type="ORF">M9189_11875</name>
</gene>
<dbReference type="AlphaFoldDB" id="A0A9J6ZPT8"/>
<sequence length="190" mass="21168">MRYILTALLIGLSASVFGRTDFVPYSEYSVRGNAGFMKTFVSGLPGDYSFAGTTFGGRFVYFGEKYCAAMIEVNYSNFTGTQTEVDGMSFSFVETPLMTRIRIPMKRTAVSINLGSYIQFPLSYSSEIVMERSALFGLAGGLEFSFPVGKKLDLGIEGRYNYNLHSNSTTIDDLWSSWTQFGIVLSYRSK</sequence>
<evidence type="ECO:0000313" key="2">
    <source>
        <dbReference type="EMBL" id="URW79550.1"/>
    </source>
</evidence>
<accession>A0A9J6ZPT8</accession>
<name>A0A9J6ZPT8_9BACT</name>
<feature type="signal peptide" evidence="1">
    <location>
        <begin position="1"/>
        <end position="18"/>
    </location>
</feature>
<dbReference type="KEGG" id="alkq:M9189_11875"/>
<reference evidence="2" key="1">
    <citation type="submission" date="2022-05" db="EMBL/GenBank/DDBJ databases">
        <authorList>
            <person name="Sun X."/>
        </authorList>
    </citation>
    <scope>NUCLEOTIDE SEQUENCE</scope>
    <source>
        <strain evidence="2">Ai-910</strain>
    </source>
</reference>
<dbReference type="Proteomes" id="UP001056426">
    <property type="component" value="Chromosome"/>
</dbReference>
<evidence type="ECO:0000313" key="3">
    <source>
        <dbReference type="Proteomes" id="UP001056426"/>
    </source>
</evidence>
<feature type="chain" id="PRO_5039917976" description="Outer membrane protein beta-barrel domain-containing protein" evidence="1">
    <location>
        <begin position="19"/>
        <end position="190"/>
    </location>
</feature>
<dbReference type="EMBL" id="CP098400">
    <property type="protein sequence ID" value="URW79550.1"/>
    <property type="molecule type" value="Genomic_DNA"/>
</dbReference>
<evidence type="ECO:0000256" key="1">
    <source>
        <dbReference type="SAM" id="SignalP"/>
    </source>
</evidence>
<reference evidence="2" key="2">
    <citation type="submission" date="2022-06" db="EMBL/GenBank/DDBJ databases">
        <title>Xiashengella guii gen. nov. sp. nov., a bacterium isolated form anaerobic digestion tank.</title>
        <authorList>
            <person name="Huang H."/>
        </authorList>
    </citation>
    <scope>NUCLEOTIDE SEQUENCE</scope>
    <source>
        <strain evidence="2">Ai-910</strain>
    </source>
</reference>
<proteinExistence type="predicted"/>
<evidence type="ECO:0008006" key="4">
    <source>
        <dbReference type="Google" id="ProtNLM"/>
    </source>
</evidence>
<dbReference type="RefSeq" id="WP_250723519.1">
    <property type="nucleotide sequence ID" value="NZ_CP098400.1"/>
</dbReference>
<keyword evidence="1" id="KW-0732">Signal</keyword>